<evidence type="ECO:0000256" key="1">
    <source>
        <dbReference type="SAM" id="MobiDB-lite"/>
    </source>
</evidence>
<dbReference type="Proteomes" id="UP000095287">
    <property type="component" value="Unplaced"/>
</dbReference>
<feature type="compositionally biased region" description="Basic and acidic residues" evidence="1">
    <location>
        <begin position="1"/>
        <end position="18"/>
    </location>
</feature>
<dbReference type="AlphaFoldDB" id="A0A1I8ATN4"/>
<feature type="transmembrane region" description="Helical" evidence="2">
    <location>
        <begin position="67"/>
        <end position="86"/>
    </location>
</feature>
<organism evidence="3 4">
    <name type="scientific">Steinernema glaseri</name>
    <dbReference type="NCBI Taxonomy" id="37863"/>
    <lineage>
        <taxon>Eukaryota</taxon>
        <taxon>Metazoa</taxon>
        <taxon>Ecdysozoa</taxon>
        <taxon>Nematoda</taxon>
        <taxon>Chromadorea</taxon>
        <taxon>Rhabditida</taxon>
        <taxon>Tylenchina</taxon>
        <taxon>Panagrolaimomorpha</taxon>
        <taxon>Strongyloidoidea</taxon>
        <taxon>Steinernematidae</taxon>
        <taxon>Steinernema</taxon>
    </lineage>
</organism>
<keyword evidence="2" id="KW-0472">Membrane</keyword>
<dbReference type="WBParaSite" id="L893_g9368.t1">
    <property type="protein sequence ID" value="L893_g9368.t1"/>
    <property type="gene ID" value="L893_g9368"/>
</dbReference>
<feature type="compositionally biased region" description="Polar residues" evidence="1">
    <location>
        <begin position="22"/>
        <end position="37"/>
    </location>
</feature>
<keyword evidence="3" id="KW-1185">Reference proteome</keyword>
<evidence type="ECO:0000256" key="2">
    <source>
        <dbReference type="SAM" id="Phobius"/>
    </source>
</evidence>
<keyword evidence="2" id="KW-1133">Transmembrane helix</keyword>
<sequence>MAGHERTMCNEHSDEQRRATKASDTLRNYTNSSTTTIDRLDSRTAGPPKTPPTTDSPLKDREEMMSAFLHMMCLLYSCFALMASCIA</sequence>
<evidence type="ECO:0000313" key="3">
    <source>
        <dbReference type="Proteomes" id="UP000095287"/>
    </source>
</evidence>
<keyword evidence="2" id="KW-0812">Transmembrane</keyword>
<protein>
    <submittedName>
        <fullName evidence="4">Uncharacterized protein</fullName>
    </submittedName>
</protein>
<proteinExistence type="predicted"/>
<evidence type="ECO:0000313" key="4">
    <source>
        <dbReference type="WBParaSite" id="L893_g9368.t1"/>
    </source>
</evidence>
<name>A0A1I8ATN4_9BILA</name>
<feature type="region of interest" description="Disordered" evidence="1">
    <location>
        <begin position="1"/>
        <end position="60"/>
    </location>
</feature>
<reference evidence="4" key="1">
    <citation type="submission" date="2016-11" db="UniProtKB">
        <authorList>
            <consortium name="WormBaseParasite"/>
        </authorList>
    </citation>
    <scope>IDENTIFICATION</scope>
</reference>
<accession>A0A1I8ATN4</accession>